<dbReference type="InterPro" id="IPR015883">
    <property type="entry name" value="Glyco_hydro_20_cat"/>
</dbReference>
<reference evidence="12" key="2">
    <citation type="submission" date="2020-09" db="EMBL/GenBank/DDBJ databases">
        <authorList>
            <person name="Sun Q."/>
            <person name="Zhou Y."/>
        </authorList>
    </citation>
    <scope>NUCLEOTIDE SEQUENCE</scope>
    <source>
        <strain evidence="12">CGMCC 4.7306</strain>
    </source>
</reference>
<feature type="region of interest" description="Disordered" evidence="8">
    <location>
        <begin position="98"/>
        <end position="150"/>
    </location>
</feature>
<organism evidence="12 13">
    <name type="scientific">Microlunatus endophyticus</name>
    <dbReference type="NCBI Taxonomy" id="1716077"/>
    <lineage>
        <taxon>Bacteria</taxon>
        <taxon>Bacillati</taxon>
        <taxon>Actinomycetota</taxon>
        <taxon>Actinomycetes</taxon>
        <taxon>Propionibacteriales</taxon>
        <taxon>Propionibacteriaceae</taxon>
        <taxon>Microlunatus</taxon>
    </lineage>
</organism>
<dbReference type="SUPFAM" id="SSF55961">
    <property type="entry name" value="Bet v1-like"/>
    <property type="match status" value="1"/>
</dbReference>
<dbReference type="Pfam" id="PF08327">
    <property type="entry name" value="AHSA1"/>
    <property type="match status" value="1"/>
</dbReference>
<dbReference type="InterPro" id="IPR029018">
    <property type="entry name" value="Hex-like_dom2"/>
</dbReference>
<dbReference type="PRINTS" id="PR00738">
    <property type="entry name" value="GLHYDRLASE20"/>
</dbReference>
<dbReference type="EMBL" id="BMMZ01000001">
    <property type="protein sequence ID" value="GGL48426.1"/>
    <property type="molecule type" value="Genomic_DNA"/>
</dbReference>
<dbReference type="GO" id="GO:0016020">
    <property type="term" value="C:membrane"/>
    <property type="evidence" value="ECO:0007669"/>
    <property type="project" value="TreeGrafter"/>
</dbReference>
<gene>
    <name evidence="12" type="ORF">GCM10011575_02860</name>
</gene>
<feature type="domain" description="Glycoside hydrolase family 20 catalytic" evidence="9">
    <location>
        <begin position="305"/>
        <end position="661"/>
    </location>
</feature>
<dbReference type="Proteomes" id="UP000613840">
    <property type="component" value="Unassembled WGS sequence"/>
</dbReference>
<evidence type="ECO:0000259" key="9">
    <source>
        <dbReference type="Pfam" id="PF00728"/>
    </source>
</evidence>
<dbReference type="SUPFAM" id="SSF55545">
    <property type="entry name" value="beta-N-acetylhexosaminidase-like domain"/>
    <property type="match status" value="1"/>
</dbReference>
<dbReference type="GO" id="GO:0030203">
    <property type="term" value="P:glycosaminoglycan metabolic process"/>
    <property type="evidence" value="ECO:0007669"/>
    <property type="project" value="TreeGrafter"/>
</dbReference>
<dbReference type="Gene3D" id="3.20.20.80">
    <property type="entry name" value="Glycosidases"/>
    <property type="match status" value="1"/>
</dbReference>
<comment type="similarity">
    <text evidence="2">Belongs to the glycosyl hydrolase 20 family.</text>
</comment>
<dbReference type="Pfam" id="PF02838">
    <property type="entry name" value="Glyco_hydro_20b"/>
    <property type="match status" value="1"/>
</dbReference>
<evidence type="ECO:0000313" key="12">
    <source>
        <dbReference type="EMBL" id="GGL48426.1"/>
    </source>
</evidence>
<evidence type="ECO:0000259" key="11">
    <source>
        <dbReference type="Pfam" id="PF08327"/>
    </source>
</evidence>
<evidence type="ECO:0000256" key="5">
    <source>
        <dbReference type="ARBA" id="ARBA00022801"/>
    </source>
</evidence>
<feature type="active site" description="Proton donor" evidence="7">
    <location>
        <position position="462"/>
    </location>
</feature>
<evidence type="ECO:0000256" key="6">
    <source>
        <dbReference type="ARBA" id="ARBA00023295"/>
    </source>
</evidence>
<evidence type="ECO:0000313" key="13">
    <source>
        <dbReference type="Proteomes" id="UP000613840"/>
    </source>
</evidence>
<dbReference type="Gene3D" id="3.30.379.10">
    <property type="entry name" value="Chitobiase/beta-hexosaminidase domain 2-like"/>
    <property type="match status" value="1"/>
</dbReference>
<evidence type="ECO:0000256" key="2">
    <source>
        <dbReference type="ARBA" id="ARBA00006285"/>
    </source>
</evidence>
<evidence type="ECO:0000256" key="1">
    <source>
        <dbReference type="ARBA" id="ARBA00001231"/>
    </source>
</evidence>
<keyword evidence="5" id="KW-0378">Hydrolase</keyword>
<protein>
    <recommendedName>
        <fullName evidence="4">beta-N-acetylhexosaminidase</fullName>
        <ecNumber evidence="4">3.2.1.52</ecNumber>
    </recommendedName>
</protein>
<dbReference type="InterPro" id="IPR017853">
    <property type="entry name" value="GH"/>
</dbReference>
<feature type="domain" description="Activator of Hsp90 ATPase homologue 1/2-like C-terminal" evidence="11">
    <location>
        <begin position="29"/>
        <end position="102"/>
    </location>
</feature>
<dbReference type="InterPro" id="IPR023393">
    <property type="entry name" value="START-like_dom_sf"/>
</dbReference>
<keyword evidence="13" id="KW-1185">Reference proteome</keyword>
<dbReference type="SUPFAM" id="SSF51445">
    <property type="entry name" value="(Trans)glycosidases"/>
    <property type="match status" value="1"/>
</dbReference>
<dbReference type="PANTHER" id="PTHR22600:SF57">
    <property type="entry name" value="BETA-N-ACETYLHEXOSAMINIDASE"/>
    <property type="match status" value="1"/>
</dbReference>
<evidence type="ECO:0000259" key="10">
    <source>
        <dbReference type="Pfam" id="PF02838"/>
    </source>
</evidence>
<evidence type="ECO:0000256" key="3">
    <source>
        <dbReference type="ARBA" id="ARBA00006817"/>
    </source>
</evidence>
<reference evidence="12" key="1">
    <citation type="journal article" date="2014" name="Int. J. Syst. Evol. Microbiol.">
        <title>Complete genome sequence of Corynebacterium casei LMG S-19264T (=DSM 44701T), isolated from a smear-ripened cheese.</title>
        <authorList>
            <consortium name="US DOE Joint Genome Institute (JGI-PGF)"/>
            <person name="Walter F."/>
            <person name="Albersmeier A."/>
            <person name="Kalinowski J."/>
            <person name="Ruckert C."/>
        </authorList>
    </citation>
    <scope>NUCLEOTIDE SEQUENCE</scope>
    <source>
        <strain evidence="12">CGMCC 4.7306</strain>
    </source>
</reference>
<dbReference type="GO" id="GO:0005975">
    <property type="term" value="P:carbohydrate metabolic process"/>
    <property type="evidence" value="ECO:0007669"/>
    <property type="project" value="InterPro"/>
</dbReference>
<dbReference type="GO" id="GO:0004563">
    <property type="term" value="F:beta-N-acetylhexosaminidase activity"/>
    <property type="evidence" value="ECO:0007669"/>
    <property type="project" value="UniProtKB-EC"/>
</dbReference>
<dbReference type="Gene3D" id="3.30.530.20">
    <property type="match status" value="1"/>
</dbReference>
<comment type="catalytic activity">
    <reaction evidence="1">
        <text>Hydrolysis of terminal non-reducing N-acetyl-D-hexosamine residues in N-acetyl-beta-D-hexosaminides.</text>
        <dbReference type="EC" id="3.2.1.52"/>
    </reaction>
</comment>
<name>A0A917S0F9_9ACTN</name>
<comment type="caution">
    <text evidence="12">The sequence shown here is derived from an EMBL/GenBank/DDBJ whole genome shotgun (WGS) entry which is preliminary data.</text>
</comment>
<evidence type="ECO:0000256" key="8">
    <source>
        <dbReference type="SAM" id="MobiDB-lite"/>
    </source>
</evidence>
<proteinExistence type="inferred from homology"/>
<dbReference type="RefSeq" id="WP_229669594.1">
    <property type="nucleotide sequence ID" value="NZ_BMMZ01000001.1"/>
</dbReference>
<dbReference type="Pfam" id="PF00728">
    <property type="entry name" value="Glyco_hydro_20"/>
    <property type="match status" value="1"/>
</dbReference>
<sequence>MSTNTNNTKAAAIIADPDLPKVTITREFDAPADQVFRAHVDPELFARWIGPSQYEVTVDRWEPTTGGNYRYATGEHWFFGSFHEVLHDQHKIVQTWGYEGIPGGREPGDPDDHRPARRPLPVDHGLARRLDGSPGDDAGQRHGQRRQRGLRQARRIAEVLTATICDVLPLIPAPTAAAETGPGFTLETGMAVGVESALAGVVRPFVEAVAGDHGLQLEVVDGPAAITLELVTDDEELAALPATEGVRADDHAADSEHYGLTITTEGVRIRAKQPIGLHRGLTTLRQLLINGPGLPGVRILDAPRYAWRGLNFDVVRTFFSPEIVRRVIDLLDTYKLNVLHLHLTDDQGWRLEIDGWPELTGIGAQGAYGDRPGGHFTIEDYNDLVAYAAERFITVVPEFDLPGHSTALINSYPEFGKTEDAGGIPMSKLDADNPRLWELITDVLGQYAALSPGRFLHLGGDEGFGLTDEFHRDFLDRAIGIVHSLGKQVIGWQEAARAGLGEGDIAQYWIDFTDRLDQMFAALSDGSDPARSDLALEERGRQLVELFRKADDDLGLAVRNGAGILFSPVSYCYLDRPYADEPDEDQREQWQRLGLRQAYGQISIEDAYDFDPGQALQEVAEGAVISGVEATIWCETITDESDLQFLLLPRLAGIAERAWSPAGRTWDEYRPRLVAQRSLWTGRGYTWFDPPALAGS</sequence>
<dbReference type="InterPro" id="IPR015882">
    <property type="entry name" value="HEX_bac_N"/>
</dbReference>
<dbReference type="EC" id="3.2.1.52" evidence="4"/>
<dbReference type="InterPro" id="IPR013538">
    <property type="entry name" value="ASHA1/2-like_C"/>
</dbReference>
<dbReference type="AlphaFoldDB" id="A0A917S0F9"/>
<evidence type="ECO:0000256" key="4">
    <source>
        <dbReference type="ARBA" id="ARBA00012663"/>
    </source>
</evidence>
<feature type="domain" description="Beta-hexosaminidase bacterial type N-terminal" evidence="10">
    <location>
        <begin position="169"/>
        <end position="302"/>
    </location>
</feature>
<keyword evidence="6" id="KW-0326">Glycosidase</keyword>
<dbReference type="PANTHER" id="PTHR22600">
    <property type="entry name" value="BETA-HEXOSAMINIDASE"/>
    <property type="match status" value="1"/>
</dbReference>
<dbReference type="InterPro" id="IPR025705">
    <property type="entry name" value="Beta_hexosaminidase_sua/sub"/>
</dbReference>
<evidence type="ECO:0000256" key="7">
    <source>
        <dbReference type="PIRSR" id="PIRSR625705-1"/>
    </source>
</evidence>
<comment type="similarity">
    <text evidence="3">Belongs to the AHA1 family.</text>
</comment>
<accession>A0A917S0F9</accession>